<protein>
    <submittedName>
        <fullName evidence="1">Uncharacterized protein</fullName>
    </submittedName>
</protein>
<dbReference type="Proteomes" id="UP001320420">
    <property type="component" value="Unassembled WGS sequence"/>
</dbReference>
<reference evidence="1 2" key="1">
    <citation type="submission" date="2024-02" db="EMBL/GenBank/DDBJ databases">
        <title>De novo assembly and annotation of 12 fungi associated with fruit tree decline syndrome in Ontario, Canada.</title>
        <authorList>
            <person name="Sulman M."/>
            <person name="Ellouze W."/>
            <person name="Ilyukhin E."/>
        </authorList>
    </citation>
    <scope>NUCLEOTIDE SEQUENCE [LARGE SCALE GENOMIC DNA]</scope>
    <source>
        <strain evidence="1 2">M11/M66-122</strain>
    </source>
</reference>
<proteinExistence type="predicted"/>
<dbReference type="AlphaFoldDB" id="A0AAN9UMD6"/>
<comment type="caution">
    <text evidence="1">The sequence shown here is derived from an EMBL/GenBank/DDBJ whole genome shotgun (WGS) entry which is preliminary data.</text>
</comment>
<organism evidence="1 2">
    <name type="scientific">Diatrype stigma</name>
    <dbReference type="NCBI Taxonomy" id="117547"/>
    <lineage>
        <taxon>Eukaryota</taxon>
        <taxon>Fungi</taxon>
        <taxon>Dikarya</taxon>
        <taxon>Ascomycota</taxon>
        <taxon>Pezizomycotina</taxon>
        <taxon>Sordariomycetes</taxon>
        <taxon>Xylariomycetidae</taxon>
        <taxon>Xylariales</taxon>
        <taxon>Diatrypaceae</taxon>
        <taxon>Diatrype</taxon>
    </lineage>
</organism>
<evidence type="ECO:0000313" key="2">
    <source>
        <dbReference type="Proteomes" id="UP001320420"/>
    </source>
</evidence>
<name>A0AAN9UMD6_9PEZI</name>
<gene>
    <name evidence="1" type="ORF">SLS62_006690</name>
</gene>
<keyword evidence="2" id="KW-1185">Reference proteome</keyword>
<dbReference type="EMBL" id="JAKJXP020000050">
    <property type="protein sequence ID" value="KAK7751434.1"/>
    <property type="molecule type" value="Genomic_DNA"/>
</dbReference>
<accession>A0AAN9UMD6</accession>
<evidence type="ECO:0000313" key="1">
    <source>
        <dbReference type="EMBL" id="KAK7751434.1"/>
    </source>
</evidence>
<sequence length="137" mass="15077">MRGIRTVFKASWDLLIGADEPKSSIMAPIQSSPTFPDPDVLLFSSKQLDSQRLSYLLSPTEGLPVGDDDVRFFDDEGGEGDQSDEILHAYRQAAACIGSMHATATSPEHPLALSRRLLCFVCLVPEGFLNLVARRKR</sequence>